<reference evidence="2 3" key="1">
    <citation type="submission" date="2017-11" db="EMBL/GenBank/DDBJ databases">
        <authorList>
            <person name="Duchaud E."/>
        </authorList>
    </citation>
    <scope>NUCLEOTIDE SEQUENCE [LARGE SCALE GENOMIC DNA]</scope>
    <source>
        <strain evidence="2 3">TNO010</strain>
    </source>
</reference>
<dbReference type="InterPro" id="IPR003709">
    <property type="entry name" value="VanY-like_core_dom"/>
</dbReference>
<keyword evidence="2" id="KW-0645">Protease</keyword>
<evidence type="ECO:0000313" key="3">
    <source>
        <dbReference type="Proteomes" id="UP000490060"/>
    </source>
</evidence>
<proteinExistence type="predicted"/>
<dbReference type="Gene3D" id="3.30.1380.10">
    <property type="match status" value="1"/>
</dbReference>
<dbReference type="AlphaFoldDB" id="A0A2I2MCN2"/>
<dbReference type="EMBL" id="OENE01000048">
    <property type="protein sequence ID" value="SOU89790.1"/>
    <property type="molecule type" value="Genomic_DNA"/>
</dbReference>
<dbReference type="Pfam" id="PF02557">
    <property type="entry name" value="VanY"/>
    <property type="match status" value="1"/>
</dbReference>
<dbReference type="Proteomes" id="UP000490060">
    <property type="component" value="Unassembled WGS sequence"/>
</dbReference>
<keyword evidence="2" id="KW-0378">Hydrolase</keyword>
<gene>
    <name evidence="2" type="ORF">TNO010_520178</name>
</gene>
<dbReference type="PANTHER" id="PTHR34385:SF1">
    <property type="entry name" value="PEPTIDOGLYCAN L-ALANYL-D-GLUTAMATE ENDOPEPTIDASE CWLK"/>
    <property type="match status" value="1"/>
</dbReference>
<keyword evidence="2" id="KW-0121">Carboxypeptidase</keyword>
<dbReference type="PANTHER" id="PTHR34385">
    <property type="entry name" value="D-ALANYL-D-ALANINE CARBOXYPEPTIDASE"/>
    <property type="match status" value="1"/>
</dbReference>
<accession>A0A2I2MCN2</accession>
<dbReference type="RefSeq" id="WP_172505895.1">
    <property type="nucleotide sequence ID" value="NZ_OENE01000048.1"/>
</dbReference>
<dbReference type="SUPFAM" id="SSF55166">
    <property type="entry name" value="Hedgehog/DD-peptidase"/>
    <property type="match status" value="1"/>
</dbReference>
<sequence>MKKIFILFILIHSYACKNDKQKNSNITSGIAITTSIKEEIATKIIQKATEKTTIKEKEYNYSTDFIVGKFNYKKDSSFTKVRKKHASKTLYINKEVYAAFIKMYAHAKKENIDLKIISGTRSFYEQKGIWERKWKKYNALKEIDRALKILEYSAMPSTSRHHWGTDIDLNNLNNSYFDTGKGKKEHDWLLKNAPLYGFYQVYTSKDMGRKGYHMEKWHWSYLPLSKKYLSFYIKNIQAKDISGFKGAHLASQLNIIELYVNGINKTLKIKQ</sequence>
<organism evidence="2 3">
    <name type="scientific">Tenacibaculum finnmarkense genomovar ulcerans</name>
    <dbReference type="NCBI Taxonomy" id="2781388"/>
    <lineage>
        <taxon>Bacteria</taxon>
        <taxon>Pseudomonadati</taxon>
        <taxon>Bacteroidota</taxon>
        <taxon>Flavobacteriia</taxon>
        <taxon>Flavobacteriales</taxon>
        <taxon>Flavobacteriaceae</taxon>
        <taxon>Tenacibaculum</taxon>
        <taxon>Tenacibaculum finnmarkense</taxon>
    </lineage>
</organism>
<name>A0A2I2MCN2_9FLAO</name>
<dbReference type="GO" id="GO:0006508">
    <property type="term" value="P:proteolysis"/>
    <property type="evidence" value="ECO:0007669"/>
    <property type="project" value="InterPro"/>
</dbReference>
<dbReference type="InterPro" id="IPR009045">
    <property type="entry name" value="Zn_M74/Hedgehog-like"/>
</dbReference>
<dbReference type="InterPro" id="IPR052179">
    <property type="entry name" value="DD-CPase-like"/>
</dbReference>
<feature type="domain" description="D-alanyl-D-alanine carboxypeptidase-like core" evidence="1">
    <location>
        <begin position="91"/>
        <end position="223"/>
    </location>
</feature>
<protein>
    <submittedName>
        <fullName evidence="2">D-alanyl-D-alanine carboxypeptidase</fullName>
    </submittedName>
</protein>
<evidence type="ECO:0000259" key="1">
    <source>
        <dbReference type="Pfam" id="PF02557"/>
    </source>
</evidence>
<dbReference type="GO" id="GO:0004180">
    <property type="term" value="F:carboxypeptidase activity"/>
    <property type="evidence" value="ECO:0007669"/>
    <property type="project" value="UniProtKB-KW"/>
</dbReference>
<dbReference type="CDD" id="cd14847">
    <property type="entry name" value="DD-carboxypeptidase_like"/>
    <property type="match status" value="1"/>
</dbReference>
<evidence type="ECO:0000313" key="2">
    <source>
        <dbReference type="EMBL" id="SOU89790.1"/>
    </source>
</evidence>